<dbReference type="PANTHER" id="PTHR43378:SF2">
    <property type="entry name" value="UDP-3-O-ACYLGLUCOSAMINE N-ACYLTRANSFERASE 1, MITOCHONDRIAL-RELATED"/>
    <property type="match status" value="1"/>
</dbReference>
<comment type="similarity">
    <text evidence="7">Belongs to the transferase hexapeptide repeat family. LpxD subfamily.</text>
</comment>
<dbReference type="HAMAP" id="MF_00523">
    <property type="entry name" value="LpxD"/>
    <property type="match status" value="1"/>
</dbReference>
<dbReference type="SUPFAM" id="SSF51161">
    <property type="entry name" value="Trimeric LpxA-like enzymes"/>
    <property type="match status" value="1"/>
</dbReference>
<evidence type="ECO:0000256" key="6">
    <source>
        <dbReference type="ARBA" id="ARBA00023315"/>
    </source>
</evidence>
<comment type="catalytic activity">
    <reaction evidence="7">
        <text>a UDP-3-O-[(3R)-3-hydroxyacyl]-alpha-D-glucosamine + a (3R)-hydroxyacyl-[ACP] = a UDP-2-N,3-O-bis[(3R)-3-hydroxyacyl]-alpha-D-glucosamine + holo-[ACP] + H(+)</text>
        <dbReference type="Rhea" id="RHEA:53836"/>
        <dbReference type="Rhea" id="RHEA-COMP:9685"/>
        <dbReference type="Rhea" id="RHEA-COMP:9945"/>
        <dbReference type="ChEBI" id="CHEBI:15378"/>
        <dbReference type="ChEBI" id="CHEBI:64479"/>
        <dbReference type="ChEBI" id="CHEBI:78827"/>
        <dbReference type="ChEBI" id="CHEBI:137740"/>
        <dbReference type="ChEBI" id="CHEBI:137748"/>
        <dbReference type="EC" id="2.3.1.191"/>
    </reaction>
</comment>
<dbReference type="RefSeq" id="WP_184146073.1">
    <property type="nucleotide sequence ID" value="NZ_JACHFM010000001.1"/>
</dbReference>
<dbReference type="GO" id="GO:0009245">
    <property type="term" value="P:lipid A biosynthetic process"/>
    <property type="evidence" value="ECO:0007669"/>
    <property type="project" value="UniProtKB-UniRule"/>
</dbReference>
<evidence type="ECO:0000256" key="2">
    <source>
        <dbReference type="ARBA" id="ARBA00022556"/>
    </source>
</evidence>
<keyword evidence="3 7" id="KW-0808">Transferase</keyword>
<dbReference type="Gene3D" id="2.160.10.10">
    <property type="entry name" value="Hexapeptide repeat proteins"/>
    <property type="match status" value="1"/>
</dbReference>
<keyword evidence="1 7" id="KW-0444">Lipid biosynthesis</keyword>
<evidence type="ECO:0000256" key="5">
    <source>
        <dbReference type="ARBA" id="ARBA00023098"/>
    </source>
</evidence>
<dbReference type="GO" id="GO:0016410">
    <property type="term" value="F:N-acyltransferase activity"/>
    <property type="evidence" value="ECO:0007669"/>
    <property type="project" value="InterPro"/>
</dbReference>
<organism evidence="9 10">
    <name type="scientific">Amaricoccus macauensis</name>
    <dbReference type="NCBI Taxonomy" id="57001"/>
    <lineage>
        <taxon>Bacteria</taxon>
        <taxon>Pseudomonadati</taxon>
        <taxon>Pseudomonadota</taxon>
        <taxon>Alphaproteobacteria</taxon>
        <taxon>Rhodobacterales</taxon>
        <taxon>Paracoccaceae</taxon>
        <taxon>Amaricoccus</taxon>
    </lineage>
</organism>
<reference evidence="9 10" key="1">
    <citation type="submission" date="2020-08" db="EMBL/GenBank/DDBJ databases">
        <title>Genomic Encyclopedia of Type Strains, Phase IV (KMG-IV): sequencing the most valuable type-strain genomes for metagenomic binning, comparative biology and taxonomic classification.</title>
        <authorList>
            <person name="Goeker M."/>
        </authorList>
    </citation>
    <scope>NUCLEOTIDE SEQUENCE [LARGE SCALE GENOMIC DNA]</scope>
    <source>
        <strain evidence="9 10">DSM 101730</strain>
    </source>
</reference>
<keyword evidence="6 7" id="KW-0012">Acyltransferase</keyword>
<dbReference type="AlphaFoldDB" id="A0A840SHP3"/>
<dbReference type="Pfam" id="PF00132">
    <property type="entry name" value="Hexapep"/>
    <property type="match status" value="1"/>
</dbReference>
<evidence type="ECO:0000313" key="9">
    <source>
        <dbReference type="EMBL" id="MBB5220205.1"/>
    </source>
</evidence>
<gene>
    <name evidence="7" type="primary">lpxD</name>
    <name evidence="9" type="ORF">HNP73_000126</name>
</gene>
<feature type="domain" description="Mannose-1-phosphate guanyltransferase C-terminal" evidence="8">
    <location>
        <begin position="102"/>
        <end position="181"/>
    </location>
</feature>
<protein>
    <recommendedName>
        <fullName evidence="7">UDP-3-O-acylglucosamine N-acyltransferase</fullName>
        <ecNumber evidence="7">2.3.1.191</ecNumber>
    </recommendedName>
</protein>
<dbReference type="Gene3D" id="3.40.1390.10">
    <property type="entry name" value="MurE/MurF, N-terminal domain"/>
    <property type="match status" value="1"/>
</dbReference>
<dbReference type="NCBIfam" id="TIGR01853">
    <property type="entry name" value="lipid_A_lpxD"/>
    <property type="match status" value="1"/>
</dbReference>
<keyword evidence="4 7" id="KW-0677">Repeat</keyword>
<dbReference type="Proteomes" id="UP000549457">
    <property type="component" value="Unassembled WGS sequence"/>
</dbReference>
<dbReference type="EMBL" id="JACHFM010000001">
    <property type="protein sequence ID" value="MBB5220205.1"/>
    <property type="molecule type" value="Genomic_DNA"/>
</dbReference>
<evidence type="ECO:0000256" key="1">
    <source>
        <dbReference type="ARBA" id="ARBA00022516"/>
    </source>
</evidence>
<evidence type="ECO:0000313" key="10">
    <source>
        <dbReference type="Proteomes" id="UP000549457"/>
    </source>
</evidence>
<dbReference type="CDD" id="cd03352">
    <property type="entry name" value="LbH_LpxD"/>
    <property type="match status" value="1"/>
</dbReference>
<dbReference type="Pfam" id="PF25087">
    <property type="entry name" value="GMPPB_C"/>
    <property type="match status" value="1"/>
</dbReference>
<comment type="caution">
    <text evidence="9">The sequence shown here is derived from an EMBL/GenBank/DDBJ whole genome shotgun (WGS) entry which is preliminary data.</text>
</comment>
<comment type="function">
    <text evidence="7">Catalyzes the N-acylation of UDP-3-O-acylglucosamine using 3-hydroxyacyl-ACP as the acyl donor. Is involved in the biosynthesis of lipid A, a phosphorylated glycolipid that anchors the lipopolysaccharide to the outer membrane of the cell.</text>
</comment>
<comment type="subunit">
    <text evidence="7">Homotrimer.</text>
</comment>
<name>A0A840SHP3_9RHOB</name>
<sequence length="361" mass="37479">MTTIEELARALGAEAVGDGAIVVTGAAEPATAGEDDVALAMQPAFAEDLGKGRARAAILWPGADWQALGLKAAILAPRARYLLAGVNRVFDRPPELPEGVHPSAVIDPTAEVPDDARIGPFVLIGPRVKLGAGARIFSHVSISEDAVIGRDALILSGARIGARVTIGDRFIAQPGAVLGADGFSFVTPTRGIVEEARETGVIAAEEQGSYVRINSIGSVRIGDDVEVGANSCIDRGTVADTTIGDGTKIDNLVQLGHNVKVGRTCLICGHVAVGGSTIIGDRVVLGGKAAVADHLTIGQNSVITGNSGVASNVPPNRIMMGYPAVRMDQNVEIYKALRRLPRFMSRLDAVQKGISNPPLKD</sequence>
<dbReference type="NCBIfam" id="NF002060">
    <property type="entry name" value="PRK00892.1"/>
    <property type="match status" value="1"/>
</dbReference>
<dbReference type="GO" id="GO:0103118">
    <property type="term" value="F:UDP-3-O-[(3R)-3-hydroxyacyl]-glucosamine N-acyltransferase activity"/>
    <property type="evidence" value="ECO:0007669"/>
    <property type="project" value="UniProtKB-EC"/>
</dbReference>
<evidence type="ECO:0000256" key="7">
    <source>
        <dbReference type="HAMAP-Rule" id="MF_00523"/>
    </source>
</evidence>
<dbReference type="InterPro" id="IPR007691">
    <property type="entry name" value="LpxD"/>
</dbReference>
<dbReference type="GO" id="GO:0016020">
    <property type="term" value="C:membrane"/>
    <property type="evidence" value="ECO:0007669"/>
    <property type="project" value="GOC"/>
</dbReference>
<dbReference type="InterPro" id="IPR056729">
    <property type="entry name" value="GMPPB_C"/>
</dbReference>
<evidence type="ECO:0000256" key="4">
    <source>
        <dbReference type="ARBA" id="ARBA00022737"/>
    </source>
</evidence>
<dbReference type="UniPathway" id="UPA00973"/>
<keyword evidence="2 7" id="KW-0441">Lipid A biosynthesis</keyword>
<dbReference type="PANTHER" id="PTHR43378">
    <property type="entry name" value="UDP-3-O-ACYLGLUCOSAMINE N-ACYLTRANSFERASE"/>
    <property type="match status" value="1"/>
</dbReference>
<keyword evidence="5 7" id="KW-0443">Lipid metabolism</keyword>
<proteinExistence type="inferred from homology"/>
<feature type="active site" description="Proton acceptor" evidence="7">
    <location>
        <position position="257"/>
    </location>
</feature>
<accession>A0A840SHP3</accession>
<dbReference type="InterPro" id="IPR001451">
    <property type="entry name" value="Hexapep"/>
</dbReference>
<comment type="pathway">
    <text evidence="7">Bacterial outer membrane biogenesis; LPS lipid A biosynthesis.</text>
</comment>
<evidence type="ECO:0000259" key="8">
    <source>
        <dbReference type="Pfam" id="PF25087"/>
    </source>
</evidence>
<keyword evidence="10" id="KW-1185">Reference proteome</keyword>
<dbReference type="InterPro" id="IPR011004">
    <property type="entry name" value="Trimer_LpxA-like_sf"/>
</dbReference>
<dbReference type="EC" id="2.3.1.191" evidence="7"/>
<evidence type="ECO:0000256" key="3">
    <source>
        <dbReference type="ARBA" id="ARBA00022679"/>
    </source>
</evidence>